<feature type="transmembrane region" description="Helical" evidence="8">
    <location>
        <begin position="229"/>
        <end position="248"/>
    </location>
</feature>
<feature type="transmembrane region" description="Helical" evidence="8">
    <location>
        <begin position="260"/>
        <end position="277"/>
    </location>
</feature>
<sequence length="407" mass="47784">MWFLFGLFFFIFGNWFLGLTSLDEGRNASAVLNMLSSKDFLVPYYNCHVRFEKPPMLYYFGLVFAKLFGLNEFSLRLVSGLSAFGVGIFTYLTAKLFFDRETALKSFLVLATLPHMWVESRAFVPEMLLTFFMLGGLYFFLTNRTTLGWLFLAFAFLTKGPVGVFLPLGAYLILRRDLAFLQLKGILLFLLVGGSWYYLMLYNFGWAYFQKFFIYENIMRYTGQTIIHPYPFYYYLIVLAVAYIFYLPAIPKLFKKEPKILPFLLWALFVVVFFSLAKNKLHHYIIFSYPALAIAFAYRLSMDYIKKVLVIATVFLLGLSVGVYFYEENRFQRKALPFLKDFDGPVYFYRGAEISSIPFYLKRCVPKTDHVPNHRAMLISKEDIKECREILRAREFDGNYRLYMCEP</sequence>
<dbReference type="AlphaFoldDB" id="A0A7C5X0A6"/>
<evidence type="ECO:0000256" key="1">
    <source>
        <dbReference type="ARBA" id="ARBA00004651"/>
    </source>
</evidence>
<keyword evidence="5 8" id="KW-0812">Transmembrane</keyword>
<feature type="transmembrane region" description="Helical" evidence="8">
    <location>
        <begin position="283"/>
        <end position="301"/>
    </location>
</feature>
<dbReference type="GO" id="GO:0010041">
    <property type="term" value="P:response to iron(III) ion"/>
    <property type="evidence" value="ECO:0007669"/>
    <property type="project" value="TreeGrafter"/>
</dbReference>
<keyword evidence="6 8" id="KW-1133">Transmembrane helix</keyword>
<evidence type="ECO:0000259" key="9">
    <source>
        <dbReference type="Pfam" id="PF13231"/>
    </source>
</evidence>
<dbReference type="Pfam" id="PF13231">
    <property type="entry name" value="PMT_2"/>
    <property type="match status" value="1"/>
</dbReference>
<organism evidence="10">
    <name type="scientific">Thermocrinis ruber</name>
    <dbReference type="NCBI Taxonomy" id="75906"/>
    <lineage>
        <taxon>Bacteria</taxon>
        <taxon>Pseudomonadati</taxon>
        <taxon>Aquificota</taxon>
        <taxon>Aquificia</taxon>
        <taxon>Aquificales</taxon>
        <taxon>Aquificaceae</taxon>
        <taxon>Thermocrinis</taxon>
    </lineage>
</organism>
<proteinExistence type="predicted"/>
<feature type="transmembrane region" description="Helical" evidence="8">
    <location>
        <begin position="147"/>
        <end position="174"/>
    </location>
</feature>
<dbReference type="GO" id="GO:0009103">
    <property type="term" value="P:lipopolysaccharide biosynthetic process"/>
    <property type="evidence" value="ECO:0007669"/>
    <property type="project" value="UniProtKB-ARBA"/>
</dbReference>
<keyword evidence="4 10" id="KW-0808">Transferase</keyword>
<accession>A0A7C5X0A6</accession>
<evidence type="ECO:0000256" key="2">
    <source>
        <dbReference type="ARBA" id="ARBA00022475"/>
    </source>
</evidence>
<keyword evidence="7 8" id="KW-0472">Membrane</keyword>
<feature type="transmembrane region" description="Helical" evidence="8">
    <location>
        <begin position="77"/>
        <end position="98"/>
    </location>
</feature>
<feature type="transmembrane region" description="Helical" evidence="8">
    <location>
        <begin position="186"/>
        <end position="209"/>
    </location>
</feature>
<evidence type="ECO:0000256" key="8">
    <source>
        <dbReference type="SAM" id="Phobius"/>
    </source>
</evidence>
<dbReference type="InterPro" id="IPR050297">
    <property type="entry name" value="LipidA_mod_glycosyltrf_83"/>
</dbReference>
<protein>
    <submittedName>
        <fullName evidence="10">Glycosyltransferase family 39 protein</fullName>
    </submittedName>
</protein>
<feature type="transmembrane region" description="Helical" evidence="8">
    <location>
        <begin position="123"/>
        <end position="141"/>
    </location>
</feature>
<comment type="caution">
    <text evidence="10">The sequence shown here is derived from an EMBL/GenBank/DDBJ whole genome shotgun (WGS) entry which is preliminary data.</text>
</comment>
<dbReference type="PANTHER" id="PTHR33908:SF3">
    <property type="entry name" value="UNDECAPRENYL PHOSPHATE-ALPHA-4-AMINO-4-DEOXY-L-ARABINOSE ARABINOSYL TRANSFERASE"/>
    <property type="match status" value="1"/>
</dbReference>
<keyword evidence="3" id="KW-0328">Glycosyltransferase</keyword>
<dbReference type="GO" id="GO:0016763">
    <property type="term" value="F:pentosyltransferase activity"/>
    <property type="evidence" value="ECO:0007669"/>
    <property type="project" value="TreeGrafter"/>
</dbReference>
<evidence type="ECO:0000256" key="4">
    <source>
        <dbReference type="ARBA" id="ARBA00022679"/>
    </source>
</evidence>
<evidence type="ECO:0000256" key="3">
    <source>
        <dbReference type="ARBA" id="ARBA00022676"/>
    </source>
</evidence>
<evidence type="ECO:0000313" key="10">
    <source>
        <dbReference type="EMBL" id="HHO73475.1"/>
    </source>
</evidence>
<name>A0A7C5X0A6_9AQUI</name>
<dbReference type="InterPro" id="IPR038731">
    <property type="entry name" value="RgtA/B/C-like"/>
</dbReference>
<gene>
    <name evidence="10" type="ORF">ENN04_02425</name>
</gene>
<dbReference type="GO" id="GO:0005886">
    <property type="term" value="C:plasma membrane"/>
    <property type="evidence" value="ECO:0007669"/>
    <property type="project" value="UniProtKB-SubCell"/>
</dbReference>
<feature type="domain" description="Glycosyltransferase RgtA/B/C/D-like" evidence="9">
    <location>
        <begin position="53"/>
        <end position="177"/>
    </location>
</feature>
<evidence type="ECO:0000256" key="6">
    <source>
        <dbReference type="ARBA" id="ARBA00022989"/>
    </source>
</evidence>
<dbReference type="PANTHER" id="PTHR33908">
    <property type="entry name" value="MANNOSYLTRANSFERASE YKCB-RELATED"/>
    <property type="match status" value="1"/>
</dbReference>
<keyword evidence="2" id="KW-1003">Cell membrane</keyword>
<comment type="subcellular location">
    <subcellularLocation>
        <location evidence="1">Cell membrane</location>
        <topology evidence="1">Multi-pass membrane protein</topology>
    </subcellularLocation>
</comment>
<evidence type="ECO:0000256" key="5">
    <source>
        <dbReference type="ARBA" id="ARBA00022692"/>
    </source>
</evidence>
<evidence type="ECO:0000256" key="7">
    <source>
        <dbReference type="ARBA" id="ARBA00023136"/>
    </source>
</evidence>
<dbReference type="EMBL" id="DSAC01000027">
    <property type="protein sequence ID" value="HHO73475.1"/>
    <property type="molecule type" value="Genomic_DNA"/>
</dbReference>
<feature type="transmembrane region" description="Helical" evidence="8">
    <location>
        <begin position="308"/>
        <end position="326"/>
    </location>
</feature>
<reference evidence="10" key="1">
    <citation type="journal article" date="2020" name="mSystems">
        <title>Genome- and Community-Level Interaction Insights into Carbon Utilization and Element Cycling Functions of Hydrothermarchaeota in Hydrothermal Sediment.</title>
        <authorList>
            <person name="Zhou Z."/>
            <person name="Liu Y."/>
            <person name="Xu W."/>
            <person name="Pan J."/>
            <person name="Luo Z.H."/>
            <person name="Li M."/>
        </authorList>
    </citation>
    <scope>NUCLEOTIDE SEQUENCE [LARGE SCALE GENOMIC DNA]</scope>
    <source>
        <strain evidence="10">SpSt-114</strain>
    </source>
</reference>